<dbReference type="Proteomes" id="UP001153954">
    <property type="component" value="Unassembled WGS sequence"/>
</dbReference>
<feature type="compositionally biased region" description="Polar residues" evidence="1">
    <location>
        <begin position="1"/>
        <end position="12"/>
    </location>
</feature>
<evidence type="ECO:0000313" key="3">
    <source>
        <dbReference type="Proteomes" id="UP001153954"/>
    </source>
</evidence>
<comment type="caution">
    <text evidence="2">The sequence shown here is derived from an EMBL/GenBank/DDBJ whole genome shotgun (WGS) entry which is preliminary data.</text>
</comment>
<dbReference type="EMBL" id="CAKOGL010000005">
    <property type="protein sequence ID" value="CAH2086591.1"/>
    <property type="molecule type" value="Genomic_DNA"/>
</dbReference>
<name>A0AAU9TIA2_EUPED</name>
<accession>A0AAU9TIA2</accession>
<gene>
    <name evidence="2" type="ORF">EEDITHA_LOCUS2948</name>
</gene>
<evidence type="ECO:0000256" key="1">
    <source>
        <dbReference type="SAM" id="MobiDB-lite"/>
    </source>
</evidence>
<dbReference type="AlphaFoldDB" id="A0AAU9TIA2"/>
<feature type="region of interest" description="Disordered" evidence="1">
    <location>
        <begin position="1"/>
        <end position="22"/>
    </location>
</feature>
<organism evidence="2 3">
    <name type="scientific">Euphydryas editha</name>
    <name type="common">Edith's checkerspot</name>
    <dbReference type="NCBI Taxonomy" id="104508"/>
    <lineage>
        <taxon>Eukaryota</taxon>
        <taxon>Metazoa</taxon>
        <taxon>Ecdysozoa</taxon>
        <taxon>Arthropoda</taxon>
        <taxon>Hexapoda</taxon>
        <taxon>Insecta</taxon>
        <taxon>Pterygota</taxon>
        <taxon>Neoptera</taxon>
        <taxon>Endopterygota</taxon>
        <taxon>Lepidoptera</taxon>
        <taxon>Glossata</taxon>
        <taxon>Ditrysia</taxon>
        <taxon>Papilionoidea</taxon>
        <taxon>Nymphalidae</taxon>
        <taxon>Nymphalinae</taxon>
        <taxon>Euphydryas</taxon>
    </lineage>
</organism>
<keyword evidence="3" id="KW-1185">Reference proteome</keyword>
<protein>
    <submittedName>
        <fullName evidence="2">Uncharacterized protein</fullName>
    </submittedName>
</protein>
<proteinExistence type="predicted"/>
<reference evidence="2" key="1">
    <citation type="submission" date="2022-03" db="EMBL/GenBank/DDBJ databases">
        <authorList>
            <person name="Tunstrom K."/>
        </authorList>
    </citation>
    <scope>NUCLEOTIDE SEQUENCE</scope>
</reference>
<evidence type="ECO:0000313" key="2">
    <source>
        <dbReference type="EMBL" id="CAH2086591.1"/>
    </source>
</evidence>
<sequence length="124" mass="13459">MDVAASDTSVSPVRSERMRGASARAPVPVATCVGSHATRVLTLPAIDTAGQHPRRACLLCSALKLWRTSLCLARTTMHRCIALLTDLPQPSFYPSYSPFLSSSVAVVTSFFFKSIYDKTLIRLA</sequence>